<dbReference type="PIRSF" id="PIRSF002741">
    <property type="entry name" value="MppA"/>
    <property type="match status" value="1"/>
</dbReference>
<feature type="domain" description="Solute-binding protein family 5" evidence="7">
    <location>
        <begin position="94"/>
        <end position="464"/>
    </location>
</feature>
<dbReference type="Pfam" id="PF00496">
    <property type="entry name" value="SBP_bac_5"/>
    <property type="match status" value="1"/>
</dbReference>
<sequence length="556" mass="60331">MTAHPLLPPSGFPTTLHNVLRRAPLWALVATLAACSQPNDDKQAPSQPVSGGTLRFAISEVVKCLDTVQYADRAAGAIAQQYFENLVFQDEHGQIHPWLAASWKVSDDGLTYVFTLRQDKVFSDGTPFNAEAVKANIDYILQSTSWTRTSLLRVESATVLGPYTVAIKLLEPDSGTLEALADPIVPMQSPTALAQGAKQNCSTPAGTGPFKVAAFDQQTGVTFVRNEHFTQGPPIVAHQGPAYLEKVEYRFITDNAARLAALQSGAVDAIEGANVENTATFQADPSITLITAARKGIADVFFLNRTQAPWTDERVRKAFIHAVDVGTSLKTAFFGQYAPLYSPISSTTTYHIDRPEYYQHDEAKANALLDEAGWTGRDSEGYRTQGGQRLGSTFTLAASEVPALVSTVQQAQQALKKVGFKLDIQQLDGASALASAYGWNYAVVRLSYSKNSPDIQRALFHSAGGATNADGSHKSPTPVLDPTLDHLLEQATRAGDPQQRQALYEQVQARIGELGVLLPIADQQTRLAYKPQVHGLRLWPASNYVALYDVWLAPGH</sequence>
<reference evidence="8 9" key="1">
    <citation type="journal article" date="2020" name="Insects">
        <title>Bacteria Belonging to Pseudomonas typographi sp. nov. from the Bark Beetle Ips typographus Have Genomic Potential to Aid in the Host Ecology.</title>
        <authorList>
            <person name="Peral-Aranega E."/>
            <person name="Saati-Santamaria Z."/>
            <person name="Kolarik M."/>
            <person name="Rivas R."/>
            <person name="Garcia-Fraile P."/>
        </authorList>
    </citation>
    <scope>NUCLEOTIDE SEQUENCE [LARGE SCALE GENOMIC DNA]</scope>
    <source>
        <strain evidence="8 9">CA3A</strain>
    </source>
</reference>
<evidence type="ECO:0000313" key="8">
    <source>
        <dbReference type="EMBL" id="MBD1597662.1"/>
    </source>
</evidence>
<evidence type="ECO:0000259" key="7">
    <source>
        <dbReference type="Pfam" id="PF00496"/>
    </source>
</evidence>
<protein>
    <submittedName>
        <fullName evidence="8">ABC transporter substrate-binding protein</fullName>
    </submittedName>
</protein>
<dbReference type="PANTHER" id="PTHR30290:SF10">
    <property type="entry name" value="PERIPLASMIC OLIGOPEPTIDE-BINDING PROTEIN-RELATED"/>
    <property type="match status" value="1"/>
</dbReference>
<comment type="subcellular location">
    <subcellularLocation>
        <location evidence="1">Cell envelope</location>
    </subcellularLocation>
</comment>
<evidence type="ECO:0000256" key="1">
    <source>
        <dbReference type="ARBA" id="ARBA00004196"/>
    </source>
</evidence>
<accession>A0ABR7YWS8</accession>
<evidence type="ECO:0000256" key="3">
    <source>
        <dbReference type="ARBA" id="ARBA00022448"/>
    </source>
</evidence>
<dbReference type="RefSeq" id="WP_190417181.1">
    <property type="nucleotide sequence ID" value="NZ_JAAOCA010000003.1"/>
</dbReference>
<keyword evidence="3" id="KW-0813">Transport</keyword>
<dbReference type="PANTHER" id="PTHR30290">
    <property type="entry name" value="PERIPLASMIC BINDING COMPONENT OF ABC TRANSPORTER"/>
    <property type="match status" value="1"/>
</dbReference>
<dbReference type="InterPro" id="IPR030678">
    <property type="entry name" value="Peptide/Ni-bd"/>
</dbReference>
<comment type="similarity">
    <text evidence="2">Belongs to the bacterial solute-binding protein 5 family.</text>
</comment>
<evidence type="ECO:0000256" key="5">
    <source>
        <dbReference type="ARBA" id="ARBA00022856"/>
    </source>
</evidence>
<dbReference type="Gene3D" id="3.40.190.10">
    <property type="entry name" value="Periplasmic binding protein-like II"/>
    <property type="match status" value="1"/>
</dbReference>
<dbReference type="Gene3D" id="3.10.105.10">
    <property type="entry name" value="Dipeptide-binding Protein, Domain 3"/>
    <property type="match status" value="1"/>
</dbReference>
<dbReference type="SUPFAM" id="SSF53850">
    <property type="entry name" value="Periplasmic binding protein-like II"/>
    <property type="match status" value="1"/>
</dbReference>
<keyword evidence="6" id="KW-0653">Protein transport</keyword>
<evidence type="ECO:0000256" key="2">
    <source>
        <dbReference type="ARBA" id="ARBA00005695"/>
    </source>
</evidence>
<evidence type="ECO:0000313" key="9">
    <source>
        <dbReference type="Proteomes" id="UP000805841"/>
    </source>
</evidence>
<comment type="caution">
    <text evidence="8">The sequence shown here is derived from an EMBL/GenBank/DDBJ whole genome shotgun (WGS) entry which is preliminary data.</text>
</comment>
<evidence type="ECO:0000256" key="6">
    <source>
        <dbReference type="ARBA" id="ARBA00022927"/>
    </source>
</evidence>
<dbReference type="InterPro" id="IPR039424">
    <property type="entry name" value="SBP_5"/>
</dbReference>
<name>A0ABR7YWS8_9PSED</name>
<evidence type="ECO:0000256" key="4">
    <source>
        <dbReference type="ARBA" id="ARBA00022729"/>
    </source>
</evidence>
<dbReference type="EMBL" id="JAAOCA010000003">
    <property type="protein sequence ID" value="MBD1597662.1"/>
    <property type="molecule type" value="Genomic_DNA"/>
</dbReference>
<dbReference type="CDD" id="cd08492">
    <property type="entry name" value="PBP2_NikA_DppA_OppA_like_15"/>
    <property type="match status" value="1"/>
</dbReference>
<dbReference type="InterPro" id="IPR000914">
    <property type="entry name" value="SBP_5_dom"/>
</dbReference>
<dbReference type="Proteomes" id="UP000805841">
    <property type="component" value="Unassembled WGS sequence"/>
</dbReference>
<gene>
    <name evidence="8" type="ORF">HAQ05_02900</name>
</gene>
<keyword evidence="5" id="KW-0571">Peptide transport</keyword>
<proteinExistence type="inferred from homology"/>
<organism evidence="8 9">
    <name type="scientific">Pseudomonas typographi</name>
    <dbReference type="NCBI Taxonomy" id="2715964"/>
    <lineage>
        <taxon>Bacteria</taxon>
        <taxon>Pseudomonadati</taxon>
        <taxon>Pseudomonadota</taxon>
        <taxon>Gammaproteobacteria</taxon>
        <taxon>Pseudomonadales</taxon>
        <taxon>Pseudomonadaceae</taxon>
        <taxon>Pseudomonas</taxon>
    </lineage>
</organism>
<keyword evidence="4" id="KW-0732">Signal</keyword>
<keyword evidence="9" id="KW-1185">Reference proteome</keyword>